<dbReference type="Proteomes" id="UP000184192">
    <property type="component" value="Unassembled WGS sequence"/>
</dbReference>
<feature type="region of interest" description="Disordered" evidence="1">
    <location>
        <begin position="367"/>
        <end position="399"/>
    </location>
</feature>
<accession>A0A1M6BN37</accession>
<evidence type="ECO:0000313" key="3">
    <source>
        <dbReference type="Proteomes" id="UP000184192"/>
    </source>
</evidence>
<evidence type="ECO:0000256" key="1">
    <source>
        <dbReference type="SAM" id="MobiDB-lite"/>
    </source>
</evidence>
<proteinExistence type="predicted"/>
<evidence type="ECO:0000313" key="2">
    <source>
        <dbReference type="EMBL" id="SHI50077.1"/>
    </source>
</evidence>
<dbReference type="EMBL" id="FQZN01000003">
    <property type="protein sequence ID" value="SHI50077.1"/>
    <property type="molecule type" value="Genomic_DNA"/>
</dbReference>
<feature type="compositionally biased region" description="Basic and acidic residues" evidence="1">
    <location>
        <begin position="367"/>
        <end position="376"/>
    </location>
</feature>
<dbReference type="eggNOG" id="ENOG502Z8E1">
    <property type="taxonomic scope" value="Bacteria"/>
</dbReference>
<protein>
    <submittedName>
        <fullName evidence="2">Uncharacterized protein</fullName>
    </submittedName>
</protein>
<keyword evidence="3" id="KW-1185">Reference proteome</keyword>
<dbReference type="GeneID" id="92710889"/>
<organism evidence="2 3">
    <name type="scientific">Bacteroides stercorirosoris</name>
    <dbReference type="NCBI Taxonomy" id="871324"/>
    <lineage>
        <taxon>Bacteria</taxon>
        <taxon>Pseudomonadati</taxon>
        <taxon>Bacteroidota</taxon>
        <taxon>Bacteroidia</taxon>
        <taxon>Bacteroidales</taxon>
        <taxon>Bacteroidaceae</taxon>
        <taxon>Bacteroides</taxon>
    </lineage>
</organism>
<gene>
    <name evidence="2" type="ORF">SAMN05444350_10370</name>
</gene>
<name>A0A1M6BN37_9BACE</name>
<dbReference type="RefSeq" id="WP_073312717.1">
    <property type="nucleotide sequence ID" value="NZ_FQZN01000003.1"/>
</dbReference>
<sequence length="600" mass="66012">MAVKNSQRFAEIERLMGDYFGCHLAPVMGRVQRDLSNRQADEMRAYSNSAAGILRSLATANMPGDDPYATLRITGEWNSKTAEDYLAMCKEAIIGNKDMQRDLAVMAEEWRKAVVTEIGRERYDALSKQLGCDLAYAYIDHRMEQMMIEKLVKDRLPKSSADYIIRKAAQSSLFGLPYELNKSPLAAEIEARGEAAYKPSRTEKAAGWAAGASADAVAMGGIGSWATFAKFVGIDMVMNVGMERLGKKGSKQEVSVEECISKGVFGTDTNVFASFRKQAKVIKNHENNYIKATNSHFKNKIPTSNITFMDWTKQTEQTSFPWNKGTFLDPQRNEAAKRTGKYKDVPLIVAPGQEDEYLKVKARLDAEAEKEKKAEPQETPDSSTEEATPSVESPEQAALQTNESGWDGLLQSFGLNGFSDIGKNLGYVLAMLPDVLVGLFTGKTKSLNMDNSLLPLASIVAGMFVKNPILKMLLIGMGGANLLNKAGHEVLGRKQQEGIAPTVVGAGASRVQYRQYPDEPLNPRISNPKLQGRCLVANIDHVPCTIQLPDSVIGAYQSGALPLNTLANAILAKNDQMRQMAATQYEEQTRETMIRPRGIQ</sequence>
<reference evidence="3" key="1">
    <citation type="submission" date="2016-11" db="EMBL/GenBank/DDBJ databases">
        <authorList>
            <person name="Varghese N."/>
            <person name="Submissions S."/>
        </authorList>
    </citation>
    <scope>NUCLEOTIDE SEQUENCE [LARGE SCALE GENOMIC DNA]</scope>
    <source>
        <strain evidence="3">DSM 26884</strain>
    </source>
</reference>
<feature type="compositionally biased region" description="Polar residues" evidence="1">
    <location>
        <begin position="379"/>
        <end position="399"/>
    </location>
</feature>
<dbReference type="AlphaFoldDB" id="A0A1M6BN37"/>